<dbReference type="FunFam" id="1.10.510.10:FF:001020">
    <property type="entry name" value="Transmembrane ion channel"/>
    <property type="match status" value="2"/>
</dbReference>
<feature type="binding site" evidence="6">
    <location>
        <position position="448"/>
    </location>
    <ligand>
        <name>ATP</name>
        <dbReference type="ChEBI" id="CHEBI:30616"/>
    </ligand>
</feature>
<dbReference type="PANTHER" id="PTHR11042">
    <property type="entry name" value="EUKARYOTIC TRANSLATION INITIATION FACTOR 2-ALPHA KINASE EIF2-ALPHA KINASE -RELATED"/>
    <property type="match status" value="1"/>
</dbReference>
<dbReference type="EMBL" id="BTRK01000003">
    <property type="protein sequence ID" value="GMR40171.1"/>
    <property type="molecule type" value="Genomic_DNA"/>
</dbReference>
<evidence type="ECO:0000313" key="9">
    <source>
        <dbReference type="EMBL" id="GMR40171.1"/>
    </source>
</evidence>
<evidence type="ECO:0000313" key="10">
    <source>
        <dbReference type="Proteomes" id="UP001328107"/>
    </source>
</evidence>
<organism evidence="9 10">
    <name type="scientific">Pristionchus mayeri</name>
    <dbReference type="NCBI Taxonomy" id="1317129"/>
    <lineage>
        <taxon>Eukaryota</taxon>
        <taxon>Metazoa</taxon>
        <taxon>Ecdysozoa</taxon>
        <taxon>Nematoda</taxon>
        <taxon>Chromadorea</taxon>
        <taxon>Rhabditida</taxon>
        <taxon>Rhabditina</taxon>
        <taxon>Diplogasteromorpha</taxon>
        <taxon>Diplogasteroidea</taxon>
        <taxon>Neodiplogasteridae</taxon>
        <taxon>Pristionchus</taxon>
    </lineage>
</organism>
<dbReference type="SUPFAM" id="SSF56112">
    <property type="entry name" value="Protein kinase-like (PK-like)"/>
    <property type="match status" value="1"/>
</dbReference>
<evidence type="ECO:0000259" key="8">
    <source>
        <dbReference type="PROSITE" id="PS50011"/>
    </source>
</evidence>
<dbReference type="SMART" id="SM00220">
    <property type="entry name" value="S_TKc"/>
    <property type="match status" value="1"/>
</dbReference>
<evidence type="ECO:0000256" key="3">
    <source>
        <dbReference type="ARBA" id="ARBA00022777"/>
    </source>
</evidence>
<dbReference type="PROSITE" id="PS50011">
    <property type="entry name" value="PROTEIN_KINASE_DOM"/>
    <property type="match status" value="1"/>
</dbReference>
<dbReference type="Gene3D" id="3.30.200.20">
    <property type="entry name" value="Phosphorylase Kinase, domain 1"/>
    <property type="match status" value="1"/>
</dbReference>
<evidence type="ECO:0000256" key="2">
    <source>
        <dbReference type="ARBA" id="ARBA00022741"/>
    </source>
</evidence>
<keyword evidence="7" id="KW-0175">Coiled coil</keyword>
<dbReference type="GO" id="GO:0004694">
    <property type="term" value="F:eukaryotic translation initiation factor 2alpha kinase activity"/>
    <property type="evidence" value="ECO:0007669"/>
    <property type="project" value="TreeGrafter"/>
</dbReference>
<dbReference type="InterPro" id="IPR011009">
    <property type="entry name" value="Kinase-like_dom_sf"/>
</dbReference>
<dbReference type="PROSITE" id="PS00107">
    <property type="entry name" value="PROTEIN_KINASE_ATP"/>
    <property type="match status" value="1"/>
</dbReference>
<feature type="coiled-coil region" evidence="7">
    <location>
        <begin position="357"/>
        <end position="384"/>
    </location>
</feature>
<keyword evidence="3" id="KW-0418">Kinase</keyword>
<dbReference type="Pfam" id="PF00069">
    <property type="entry name" value="Pkinase"/>
    <property type="match status" value="1"/>
</dbReference>
<dbReference type="GO" id="GO:0005634">
    <property type="term" value="C:nucleus"/>
    <property type="evidence" value="ECO:0007669"/>
    <property type="project" value="TreeGrafter"/>
</dbReference>
<feature type="coiled-coil region" evidence="7">
    <location>
        <begin position="62"/>
        <end position="89"/>
    </location>
</feature>
<dbReference type="GO" id="GO:0005524">
    <property type="term" value="F:ATP binding"/>
    <property type="evidence" value="ECO:0007669"/>
    <property type="project" value="UniProtKB-UniRule"/>
</dbReference>
<dbReference type="GO" id="GO:0005737">
    <property type="term" value="C:cytoplasm"/>
    <property type="evidence" value="ECO:0007669"/>
    <property type="project" value="TreeGrafter"/>
</dbReference>
<evidence type="ECO:0000256" key="7">
    <source>
        <dbReference type="SAM" id="Coils"/>
    </source>
</evidence>
<dbReference type="Gene3D" id="1.10.510.10">
    <property type="entry name" value="Transferase(Phosphotransferase) domain 1"/>
    <property type="match status" value="1"/>
</dbReference>
<name>A0AAN4ZG19_9BILA</name>
<protein>
    <recommendedName>
        <fullName evidence="8">Protein kinase domain-containing protein</fullName>
    </recommendedName>
</protein>
<evidence type="ECO:0000256" key="4">
    <source>
        <dbReference type="ARBA" id="ARBA00022840"/>
    </source>
</evidence>
<proteinExistence type="inferred from homology"/>
<evidence type="ECO:0000256" key="1">
    <source>
        <dbReference type="ARBA" id="ARBA00022679"/>
    </source>
</evidence>
<dbReference type="Proteomes" id="UP001328107">
    <property type="component" value="Unassembled WGS sequence"/>
</dbReference>
<keyword evidence="10" id="KW-1185">Reference proteome</keyword>
<comment type="similarity">
    <text evidence="5">Belongs to the protein kinase superfamily. Ser/Thr protein kinase family. GCN2 subfamily.</text>
</comment>
<feature type="coiled-coil region" evidence="7">
    <location>
        <begin position="159"/>
        <end position="208"/>
    </location>
</feature>
<dbReference type="InterPro" id="IPR017441">
    <property type="entry name" value="Protein_kinase_ATP_BS"/>
</dbReference>
<sequence>LYLLQAMDSFRIFSRADNRMYEFQLNHESYCAMLASVRGHGEDSSSEDGICIPSTVFALQDILRLNRENNQLREKLKAAYDKYAQVALEHLDERFKLGENIGRIHENYTDFGIEFYRLAIIDDGNEKLDGSKDHVEIERETMITLDEEIEKMGTGLDDAKKQTTEQAILERNRARTKEELFKRQQKKMELIEQKIKVARDSLKKLMEKEYPCQRRMLDLLAEIDKFLTSAESGEFTIKFVVSPASINVESVTEEGEFSNEPGHSLLAFDKEYMDLLEQCRIRHTRANNLNLKVELLILEDREEYCRLKKLEVETQLYSMASSSSLLNFTLSVSEPLAFMQVTSSNEAGSAQMAYNQIINIRDQLDNHNKMLQQALIQEEEMIKEDYDEIIEMSKQNLAFGTMRYANHLYSSKFLKEYEVKSVLGIGGFGCVYEVVDKFEKQETKWAVKRIAIDPRDDLDVILREVEAMSYLKYRWIVRLMAIWVEKPPIGWQNEADAAMLQKIQWTGTEKEKESLTKYSPGSSFLYLQMELCKDSLASWLKKNTTVESRNLPRIKKWFKQIVTGVAYLHNNNFIHRDLKPSNILFVSEDRLKICDLGIVTERVFDKGVETTTTRTGPGTKDYMSPEQSIVEDTELTVTRTCIGTPEYMSPEQNSAFTEYSSKSDVFTLGLILTELCVVMIDDVWRREVFDNFRNGKFQDIFADQETAAFVKSLTDLDTSKRPNCKDILANPYFE</sequence>
<dbReference type="InterPro" id="IPR008271">
    <property type="entry name" value="Ser/Thr_kinase_AS"/>
</dbReference>
<accession>A0AAN4ZG19</accession>
<dbReference type="AlphaFoldDB" id="A0AAN4ZG19"/>
<keyword evidence="1" id="KW-0808">Transferase</keyword>
<keyword evidence="2 6" id="KW-0547">Nucleotide-binding</keyword>
<keyword evidence="4 6" id="KW-0067">ATP-binding</keyword>
<reference evidence="10" key="1">
    <citation type="submission" date="2022-10" db="EMBL/GenBank/DDBJ databases">
        <title>Genome assembly of Pristionchus species.</title>
        <authorList>
            <person name="Yoshida K."/>
            <person name="Sommer R.J."/>
        </authorList>
    </citation>
    <scope>NUCLEOTIDE SEQUENCE [LARGE SCALE GENOMIC DNA]</scope>
    <source>
        <strain evidence="10">RS5460</strain>
    </source>
</reference>
<feature type="domain" description="Protein kinase" evidence="8">
    <location>
        <begin position="417"/>
        <end position="733"/>
    </location>
</feature>
<evidence type="ECO:0000256" key="5">
    <source>
        <dbReference type="ARBA" id="ARBA00037982"/>
    </source>
</evidence>
<evidence type="ECO:0000256" key="6">
    <source>
        <dbReference type="PROSITE-ProRule" id="PRU10141"/>
    </source>
</evidence>
<dbReference type="PANTHER" id="PTHR11042:SF91">
    <property type="entry name" value="EUKARYOTIC TRANSLATION INITIATION FACTOR 2-ALPHA KINASE"/>
    <property type="match status" value="1"/>
</dbReference>
<feature type="non-terminal residue" evidence="9">
    <location>
        <position position="1"/>
    </location>
</feature>
<comment type="caution">
    <text evidence="9">The sequence shown here is derived from an EMBL/GenBank/DDBJ whole genome shotgun (WGS) entry which is preliminary data.</text>
</comment>
<dbReference type="PROSITE" id="PS00108">
    <property type="entry name" value="PROTEIN_KINASE_ST"/>
    <property type="match status" value="1"/>
</dbReference>
<gene>
    <name evidence="9" type="ORF">PMAYCL1PPCAC_10366</name>
</gene>
<dbReference type="InterPro" id="IPR050339">
    <property type="entry name" value="CC_SR_Kinase"/>
</dbReference>
<dbReference type="InterPro" id="IPR000719">
    <property type="entry name" value="Prot_kinase_dom"/>
</dbReference>